<sequence length="123" mass="14526">MDLKKFVKISNGMVSVITSDPKDVEVMFCMWLARARQSFRDFLQLYNKMTEICFSRCIYNINSRNLDQNEVNCVDDCSPKFIKFNNKLMQNFVKAQTDIVNKRVEEAEKQQRLEAPEEKTARK</sequence>
<dbReference type="GO" id="GO:0046872">
    <property type="term" value="F:metal ion binding"/>
    <property type="evidence" value="ECO:0007669"/>
    <property type="project" value="UniProtKB-KW"/>
</dbReference>
<dbReference type="Gene3D" id="1.10.287.810">
    <property type="entry name" value="Mitochondrial import inner membrane translocase subunit tim13 like domains"/>
    <property type="match status" value="1"/>
</dbReference>
<dbReference type="Proteomes" id="UP001162162">
    <property type="component" value="Unassembled WGS sequence"/>
</dbReference>
<evidence type="ECO:0000313" key="10">
    <source>
        <dbReference type="EMBL" id="KAJ8955473.1"/>
    </source>
</evidence>
<dbReference type="GO" id="GO:0005743">
    <property type="term" value="C:mitochondrial inner membrane"/>
    <property type="evidence" value="ECO:0007669"/>
    <property type="project" value="UniProtKB-SubCell"/>
</dbReference>
<evidence type="ECO:0000256" key="3">
    <source>
        <dbReference type="ARBA" id="ARBA00022833"/>
    </source>
</evidence>
<dbReference type="AlphaFoldDB" id="A0AAV8YWT0"/>
<evidence type="ECO:0000256" key="2">
    <source>
        <dbReference type="ARBA" id="ARBA00022723"/>
    </source>
</evidence>
<dbReference type="GO" id="GO:0015031">
    <property type="term" value="P:protein transport"/>
    <property type="evidence" value="ECO:0007669"/>
    <property type="project" value="UniProtKB-KW"/>
</dbReference>
<dbReference type="EMBL" id="JAPWTK010000038">
    <property type="protein sequence ID" value="KAJ8955473.1"/>
    <property type="molecule type" value="Genomic_DNA"/>
</dbReference>
<comment type="domain">
    <text evidence="8">The twin CX3C motif contains 4 conserved Cys residues that form 2 disulfide bonds in the mitochondrial intermembrane space.</text>
</comment>
<evidence type="ECO:0000256" key="4">
    <source>
        <dbReference type="ARBA" id="ARBA00022927"/>
    </source>
</evidence>
<keyword evidence="2" id="KW-0479">Metal-binding</keyword>
<comment type="subunit">
    <text evidence="8">Heterohexamer.</text>
</comment>
<keyword evidence="4 8" id="KW-0653">Protein transport</keyword>
<organism evidence="10 11">
    <name type="scientific">Aromia moschata</name>
    <dbReference type="NCBI Taxonomy" id="1265417"/>
    <lineage>
        <taxon>Eukaryota</taxon>
        <taxon>Metazoa</taxon>
        <taxon>Ecdysozoa</taxon>
        <taxon>Arthropoda</taxon>
        <taxon>Hexapoda</taxon>
        <taxon>Insecta</taxon>
        <taxon>Pterygota</taxon>
        <taxon>Neoptera</taxon>
        <taxon>Endopterygota</taxon>
        <taxon>Coleoptera</taxon>
        <taxon>Polyphaga</taxon>
        <taxon>Cucujiformia</taxon>
        <taxon>Chrysomeloidea</taxon>
        <taxon>Cerambycidae</taxon>
        <taxon>Cerambycinae</taxon>
        <taxon>Callichromatini</taxon>
        <taxon>Aromia</taxon>
    </lineage>
</organism>
<accession>A0AAV8YWT0</accession>
<protein>
    <recommendedName>
        <fullName evidence="8">Mitochondrial import inner membrane translocase subunit</fullName>
    </recommendedName>
</protein>
<comment type="caution">
    <text evidence="10">The sequence shown here is derived from an EMBL/GenBank/DDBJ whole genome shotgun (WGS) entry which is preliminary data.</text>
</comment>
<keyword evidence="5 8" id="KW-0811">Translocation</keyword>
<dbReference type="SUPFAM" id="SSF144122">
    <property type="entry name" value="Tim10-like"/>
    <property type="match status" value="1"/>
</dbReference>
<dbReference type="InterPro" id="IPR050673">
    <property type="entry name" value="Mito_inner_translocase_sub"/>
</dbReference>
<dbReference type="PANTHER" id="PTHR13172">
    <property type="entry name" value="MITOCHONDRIAL IMPORT INNER MEMBRANE TRANSLOCASE SUBUNIT TIM9B"/>
    <property type="match status" value="1"/>
</dbReference>
<reference evidence="10" key="1">
    <citation type="journal article" date="2023" name="Insect Mol. Biol.">
        <title>Genome sequencing provides insights into the evolution of gene families encoding plant cell wall-degrading enzymes in longhorned beetles.</title>
        <authorList>
            <person name="Shin N.R."/>
            <person name="Okamura Y."/>
            <person name="Kirsch R."/>
            <person name="Pauchet Y."/>
        </authorList>
    </citation>
    <scope>NUCLEOTIDE SEQUENCE</scope>
    <source>
        <strain evidence="10">AMC_N1</strain>
    </source>
</reference>
<name>A0AAV8YWT0_9CUCU</name>
<evidence type="ECO:0000256" key="6">
    <source>
        <dbReference type="ARBA" id="ARBA00023128"/>
    </source>
</evidence>
<comment type="subcellular location">
    <subcellularLocation>
        <location evidence="8">Mitochondrion inner membrane</location>
        <topology evidence="8">Peripheral membrane protein</topology>
        <orientation evidence="8">Intermembrane side</orientation>
    </subcellularLocation>
</comment>
<keyword evidence="8" id="KW-0143">Chaperone</keyword>
<evidence type="ECO:0000256" key="5">
    <source>
        <dbReference type="ARBA" id="ARBA00023010"/>
    </source>
</evidence>
<dbReference type="Pfam" id="PF02953">
    <property type="entry name" value="zf-Tim10_DDP"/>
    <property type="match status" value="1"/>
</dbReference>
<keyword evidence="7 8" id="KW-1015">Disulfide bond</keyword>
<keyword evidence="11" id="KW-1185">Reference proteome</keyword>
<keyword evidence="6 8" id="KW-0496">Mitochondrion</keyword>
<feature type="domain" description="Tim10-like" evidence="9">
    <location>
        <begin position="34"/>
        <end position="93"/>
    </location>
</feature>
<comment type="similarity">
    <text evidence="8">Belongs to the small Tim family.</text>
</comment>
<proteinExistence type="inferred from homology"/>
<evidence type="ECO:0000256" key="8">
    <source>
        <dbReference type="RuleBase" id="RU367043"/>
    </source>
</evidence>
<keyword evidence="1 8" id="KW-0813">Transport</keyword>
<keyword evidence="8" id="KW-0472">Membrane</keyword>
<evidence type="ECO:0000259" key="9">
    <source>
        <dbReference type="Pfam" id="PF02953"/>
    </source>
</evidence>
<comment type="function">
    <text evidence="8">Mitochondrial intermembrane chaperone that participates in the import and insertion of some multi-pass transmembrane proteins into the mitochondrial inner membrane. Also required for the transfer of beta-barrel precursors from the TOM complex to the sorting and assembly machinery (SAM complex) of the outer membrane. Acts as a chaperone-like protein that protects the hydrophobic precursors from aggregation and guide them through the mitochondrial intermembrane space.</text>
</comment>
<evidence type="ECO:0000256" key="1">
    <source>
        <dbReference type="ARBA" id="ARBA00022448"/>
    </source>
</evidence>
<dbReference type="InterPro" id="IPR035427">
    <property type="entry name" value="Tim10-like_dom_sf"/>
</dbReference>
<keyword evidence="3" id="KW-0862">Zinc</keyword>
<keyword evidence="8" id="KW-0999">Mitochondrion inner membrane</keyword>
<gene>
    <name evidence="10" type="ORF">NQ318_003573</name>
</gene>
<evidence type="ECO:0000256" key="7">
    <source>
        <dbReference type="ARBA" id="ARBA00023157"/>
    </source>
</evidence>
<dbReference type="InterPro" id="IPR004217">
    <property type="entry name" value="Tim10-like"/>
</dbReference>
<evidence type="ECO:0000313" key="11">
    <source>
        <dbReference type="Proteomes" id="UP001162162"/>
    </source>
</evidence>